<accession>A0A6G9W386</accession>
<protein>
    <submittedName>
        <fullName evidence="4">Pectin methylesterase inhibitor 3</fullName>
    </submittedName>
</protein>
<feature type="signal peptide" evidence="2">
    <location>
        <begin position="1"/>
        <end position="22"/>
    </location>
</feature>
<evidence type="ECO:0000313" key="4">
    <source>
        <dbReference type="EMBL" id="QIR83197.1"/>
    </source>
</evidence>
<dbReference type="SMART" id="SM00856">
    <property type="entry name" value="PMEI"/>
    <property type="match status" value="1"/>
</dbReference>
<dbReference type="GO" id="GO:0004857">
    <property type="term" value="F:enzyme inhibitor activity"/>
    <property type="evidence" value="ECO:0007669"/>
    <property type="project" value="InterPro"/>
</dbReference>
<proteinExistence type="evidence at transcript level"/>
<dbReference type="SUPFAM" id="SSF101148">
    <property type="entry name" value="Plant invertase/pectin methylesterase inhibitor"/>
    <property type="match status" value="1"/>
</dbReference>
<organism evidence="4">
    <name type="scientific">Cunninghamia lanceolata</name>
    <name type="common">China fir</name>
    <name type="synonym">Pinus lanceolata</name>
    <dbReference type="NCBI Taxonomy" id="28977"/>
    <lineage>
        <taxon>Eukaryota</taxon>
        <taxon>Viridiplantae</taxon>
        <taxon>Streptophyta</taxon>
        <taxon>Embryophyta</taxon>
        <taxon>Tracheophyta</taxon>
        <taxon>Spermatophyta</taxon>
        <taxon>Pinopsida</taxon>
        <taxon>Pinidae</taxon>
        <taxon>Conifers II</taxon>
        <taxon>Cupressales</taxon>
        <taxon>Cupressaceae</taxon>
        <taxon>Cunninghamia</taxon>
    </lineage>
</organism>
<dbReference type="PANTHER" id="PTHR31080:SF296">
    <property type="entry name" value="OS05G0360900 PROTEIN"/>
    <property type="match status" value="1"/>
</dbReference>
<dbReference type="InterPro" id="IPR006501">
    <property type="entry name" value="Pectinesterase_inhib_dom"/>
</dbReference>
<evidence type="ECO:0000256" key="2">
    <source>
        <dbReference type="SAM" id="SignalP"/>
    </source>
</evidence>
<dbReference type="Pfam" id="PF04043">
    <property type="entry name" value="PMEI"/>
    <property type="match status" value="1"/>
</dbReference>
<gene>
    <name evidence="4" type="primary">PMEI3</name>
</gene>
<dbReference type="NCBIfam" id="TIGR01614">
    <property type="entry name" value="PME_inhib"/>
    <property type="match status" value="1"/>
</dbReference>
<dbReference type="AlphaFoldDB" id="A0A6G9W386"/>
<evidence type="ECO:0000256" key="1">
    <source>
        <dbReference type="ARBA" id="ARBA00022729"/>
    </source>
</evidence>
<name>A0A6G9W386_CUNLA</name>
<feature type="domain" description="Pectinesterase inhibitor" evidence="3">
    <location>
        <begin position="25"/>
        <end position="183"/>
    </location>
</feature>
<dbReference type="EMBL" id="MK585506">
    <property type="protein sequence ID" value="QIR83197.1"/>
    <property type="molecule type" value="mRNA"/>
</dbReference>
<feature type="chain" id="PRO_5026156188" evidence="2">
    <location>
        <begin position="23"/>
        <end position="199"/>
    </location>
</feature>
<dbReference type="CDD" id="cd15798">
    <property type="entry name" value="PMEI-like_3"/>
    <property type="match status" value="1"/>
</dbReference>
<dbReference type="PANTHER" id="PTHR31080">
    <property type="entry name" value="PECTINESTERASE INHIBITOR-LIKE"/>
    <property type="match status" value="1"/>
</dbReference>
<reference evidence="4" key="1">
    <citation type="submission" date="2019-03" db="EMBL/GenBank/DDBJ databases">
        <title>Molecular characterization of PME/PMEI genes and their involvement in root border cells releasing of Chinese fir.</title>
        <authorList>
            <person name="Lu W."/>
        </authorList>
    </citation>
    <scope>NUCLEOTIDE SEQUENCE</scope>
</reference>
<dbReference type="InterPro" id="IPR035513">
    <property type="entry name" value="Invertase/methylesterase_inhib"/>
</dbReference>
<dbReference type="Gene3D" id="1.20.140.40">
    <property type="entry name" value="Invertase/pectin methylesterase inhibitor family protein"/>
    <property type="match status" value="1"/>
</dbReference>
<keyword evidence="1 2" id="KW-0732">Signal</keyword>
<sequence>MDSSTLFSLFIIAAILISTAEAKPQGGDFVNSSCKITPYPDVCVASLSPYTALLQAKKSQTELAKAAVKDSLTNARDMTAWAVTLSRRSTGLSKRERSALHDCVENFGETSDQISQSLSELKHLRPQTFKFQISNVQTWMSAALTNEDSCLDGFQAVRDGRVKKLVQERVQNAEKLISNALALVIICCMTEDHHMMQFR</sequence>
<dbReference type="InterPro" id="IPR051955">
    <property type="entry name" value="PME_Inhibitor"/>
</dbReference>
<evidence type="ECO:0000259" key="3">
    <source>
        <dbReference type="SMART" id="SM00856"/>
    </source>
</evidence>